<dbReference type="Proteomes" id="UP000239872">
    <property type="component" value="Unassembled WGS sequence"/>
</dbReference>
<reference evidence="1 2" key="1">
    <citation type="submission" date="2018-01" db="EMBL/GenBank/DDBJ databases">
        <title>A novel member of the phylum Bacteroidetes isolated from glacier ice.</title>
        <authorList>
            <person name="Liu Q."/>
            <person name="Xin Y.-H."/>
        </authorList>
    </citation>
    <scope>NUCLEOTIDE SEQUENCE [LARGE SCALE GENOMIC DNA]</scope>
    <source>
        <strain evidence="1 2">RB1R16</strain>
    </source>
</reference>
<proteinExistence type="predicted"/>
<name>A0A2S7T1B7_9BACT</name>
<keyword evidence="2" id="KW-1185">Reference proteome</keyword>
<comment type="caution">
    <text evidence="1">The sequence shown here is derived from an EMBL/GenBank/DDBJ whole genome shotgun (WGS) entry which is preliminary data.</text>
</comment>
<dbReference type="EMBL" id="PPSL01000001">
    <property type="protein sequence ID" value="PQJ12647.1"/>
    <property type="molecule type" value="Genomic_DNA"/>
</dbReference>
<protein>
    <submittedName>
        <fullName evidence="1">Uncharacterized protein</fullName>
    </submittedName>
</protein>
<evidence type="ECO:0000313" key="1">
    <source>
        <dbReference type="EMBL" id="PQJ12647.1"/>
    </source>
</evidence>
<gene>
    <name evidence="1" type="ORF">CJD36_002575</name>
</gene>
<organism evidence="1 2">
    <name type="scientific">Flavipsychrobacter stenotrophus</name>
    <dbReference type="NCBI Taxonomy" id="2077091"/>
    <lineage>
        <taxon>Bacteria</taxon>
        <taxon>Pseudomonadati</taxon>
        <taxon>Bacteroidota</taxon>
        <taxon>Chitinophagia</taxon>
        <taxon>Chitinophagales</taxon>
        <taxon>Chitinophagaceae</taxon>
        <taxon>Flavipsychrobacter</taxon>
    </lineage>
</organism>
<accession>A0A2S7T1B7</accession>
<dbReference type="AlphaFoldDB" id="A0A2S7T1B7"/>
<sequence length="119" mass="14358">MDYERLIELANYLYNNQQSDKRIFSFNVAPSNIESSIIHKRNMLDTDRFLNYKPEDNNELLSIVHVTREMNINDSSEIHLRYTYDIHSKIENMGAHKWVLKDKDMHKELQEYFKYAAKK</sequence>
<dbReference type="RefSeq" id="WP_105037530.1">
    <property type="nucleotide sequence ID" value="NZ_PPSL01000001.1"/>
</dbReference>
<evidence type="ECO:0000313" key="2">
    <source>
        <dbReference type="Proteomes" id="UP000239872"/>
    </source>
</evidence>